<reference evidence="2 3" key="1">
    <citation type="journal article" date="2015" name="Fungal Genet. Biol.">
        <title>Evolution of novel wood decay mechanisms in Agaricales revealed by the genome sequences of Fistulina hepatica and Cylindrobasidium torrendii.</title>
        <authorList>
            <person name="Floudas D."/>
            <person name="Held B.W."/>
            <person name="Riley R."/>
            <person name="Nagy L.G."/>
            <person name="Koehler G."/>
            <person name="Ransdell A.S."/>
            <person name="Younus H."/>
            <person name="Chow J."/>
            <person name="Chiniquy J."/>
            <person name="Lipzen A."/>
            <person name="Tritt A."/>
            <person name="Sun H."/>
            <person name="Haridas S."/>
            <person name="LaButti K."/>
            <person name="Ohm R.A."/>
            <person name="Kues U."/>
            <person name="Blanchette R.A."/>
            <person name="Grigoriev I.V."/>
            <person name="Minto R.E."/>
            <person name="Hibbett D.S."/>
        </authorList>
    </citation>
    <scope>NUCLEOTIDE SEQUENCE [LARGE SCALE GENOMIC DNA]</scope>
    <source>
        <strain evidence="2 3">FP15055 ss-10</strain>
    </source>
</reference>
<organism evidence="2 3">
    <name type="scientific">Cylindrobasidium torrendii FP15055 ss-10</name>
    <dbReference type="NCBI Taxonomy" id="1314674"/>
    <lineage>
        <taxon>Eukaryota</taxon>
        <taxon>Fungi</taxon>
        <taxon>Dikarya</taxon>
        <taxon>Basidiomycota</taxon>
        <taxon>Agaricomycotina</taxon>
        <taxon>Agaricomycetes</taxon>
        <taxon>Agaricomycetidae</taxon>
        <taxon>Agaricales</taxon>
        <taxon>Marasmiineae</taxon>
        <taxon>Physalacriaceae</taxon>
        <taxon>Cylindrobasidium</taxon>
    </lineage>
</organism>
<dbReference type="EMBL" id="KN880604">
    <property type="protein sequence ID" value="KIY65120.1"/>
    <property type="molecule type" value="Genomic_DNA"/>
</dbReference>
<sequence length="180" mass="21931">MSTHGLVGLYGLEPYQDFQLESPHERELARHSLRPNPTNGRQRGENLRKNHRKDDRRAQAPPRRRRRDHYSESHQPFNYGWNNQQNLRSYSYDESYPYNYEQRYCTPRRNDRFELGHRTSHEPAYYEDIRAHHGRHDPSYNIAYQYYYKQMPCGKWVAAPQTHHFCGKCLQAMLRHWWHG</sequence>
<name>A0A0D7B4I1_9AGAR</name>
<accession>A0A0D7B4I1</accession>
<dbReference type="Proteomes" id="UP000054007">
    <property type="component" value="Unassembled WGS sequence"/>
</dbReference>
<keyword evidence="3" id="KW-1185">Reference proteome</keyword>
<evidence type="ECO:0000313" key="2">
    <source>
        <dbReference type="EMBL" id="KIY65120.1"/>
    </source>
</evidence>
<feature type="compositionally biased region" description="Basic and acidic residues" evidence="1">
    <location>
        <begin position="42"/>
        <end position="58"/>
    </location>
</feature>
<evidence type="ECO:0000256" key="1">
    <source>
        <dbReference type="SAM" id="MobiDB-lite"/>
    </source>
</evidence>
<evidence type="ECO:0000313" key="3">
    <source>
        <dbReference type="Proteomes" id="UP000054007"/>
    </source>
</evidence>
<gene>
    <name evidence="2" type="ORF">CYLTODRAFT_492592</name>
</gene>
<feature type="region of interest" description="Disordered" evidence="1">
    <location>
        <begin position="21"/>
        <end position="80"/>
    </location>
</feature>
<dbReference type="AlphaFoldDB" id="A0A0D7B4I1"/>
<proteinExistence type="predicted"/>
<protein>
    <submittedName>
        <fullName evidence="2">Uncharacterized protein</fullName>
    </submittedName>
</protein>